<organism evidence="1 2">
    <name type="scientific">Limosa lapponica baueri</name>
    <dbReference type="NCBI Taxonomy" id="1758121"/>
    <lineage>
        <taxon>Eukaryota</taxon>
        <taxon>Metazoa</taxon>
        <taxon>Chordata</taxon>
        <taxon>Craniata</taxon>
        <taxon>Vertebrata</taxon>
        <taxon>Euteleostomi</taxon>
        <taxon>Archelosauria</taxon>
        <taxon>Archosauria</taxon>
        <taxon>Dinosauria</taxon>
        <taxon>Saurischia</taxon>
        <taxon>Theropoda</taxon>
        <taxon>Coelurosauria</taxon>
        <taxon>Aves</taxon>
        <taxon>Neognathae</taxon>
        <taxon>Neoaves</taxon>
        <taxon>Charadriiformes</taxon>
        <taxon>Scolopacidae</taxon>
        <taxon>Limosa</taxon>
    </lineage>
</organism>
<dbReference type="EMBL" id="KZ505879">
    <property type="protein sequence ID" value="PKU43681.1"/>
    <property type="molecule type" value="Genomic_DNA"/>
</dbReference>
<keyword evidence="2" id="KW-1185">Reference proteome</keyword>
<reference evidence="2" key="1">
    <citation type="submission" date="2017-11" db="EMBL/GenBank/DDBJ databases">
        <authorList>
            <person name="Lima N.C."/>
            <person name="Parody-Merino A.M."/>
            <person name="Battley P.F."/>
            <person name="Fidler A.E."/>
            <person name="Prosdocimi F."/>
        </authorList>
    </citation>
    <scope>NUCLEOTIDE SEQUENCE [LARGE SCALE GENOMIC DNA]</scope>
</reference>
<evidence type="ECO:0000313" key="1">
    <source>
        <dbReference type="EMBL" id="PKU43681.1"/>
    </source>
</evidence>
<gene>
    <name evidence="1" type="ORF">llap_6009</name>
</gene>
<accession>A0A2I0UCC8</accession>
<dbReference type="AlphaFoldDB" id="A0A2I0UCC8"/>
<name>A0A2I0UCC8_LIMLA</name>
<dbReference type="Proteomes" id="UP000233556">
    <property type="component" value="Unassembled WGS sequence"/>
</dbReference>
<evidence type="ECO:0000313" key="2">
    <source>
        <dbReference type="Proteomes" id="UP000233556"/>
    </source>
</evidence>
<reference evidence="2" key="2">
    <citation type="submission" date="2017-12" db="EMBL/GenBank/DDBJ databases">
        <title>Genome sequence of the Bar-tailed Godwit (Limosa lapponica baueri).</title>
        <authorList>
            <person name="Lima N.C.B."/>
            <person name="Parody-Merino A.M."/>
            <person name="Battley P.F."/>
            <person name="Fidler A.E."/>
            <person name="Prosdocimi F."/>
        </authorList>
    </citation>
    <scope>NUCLEOTIDE SEQUENCE [LARGE SCALE GENOMIC DNA]</scope>
</reference>
<protein>
    <submittedName>
        <fullName evidence="1">Uncharacterized protein</fullName>
    </submittedName>
</protein>
<sequence length="138" mass="15768">MQKMSNVAFIITTTSPLLWKEFSVGPDCAPTTATKTSFSQDLEFGISSIMSAEHWLLKQMLVKFHKSVKRTQEKGERPACLVGATKSFFAETHTEHFNKNIPESMIQTFHTTQKEKTALSDHNRNFMASEQDIVYNEY</sequence>
<proteinExistence type="predicted"/>